<gene>
    <name evidence="2" type="ORF">Tcan_12439</name>
</gene>
<name>A0A0B2VAX1_TOXCA</name>
<evidence type="ECO:0000313" key="3">
    <source>
        <dbReference type="Proteomes" id="UP000031036"/>
    </source>
</evidence>
<organism evidence="2 3">
    <name type="scientific">Toxocara canis</name>
    <name type="common">Canine roundworm</name>
    <dbReference type="NCBI Taxonomy" id="6265"/>
    <lineage>
        <taxon>Eukaryota</taxon>
        <taxon>Metazoa</taxon>
        <taxon>Ecdysozoa</taxon>
        <taxon>Nematoda</taxon>
        <taxon>Chromadorea</taxon>
        <taxon>Rhabditida</taxon>
        <taxon>Spirurina</taxon>
        <taxon>Ascaridomorpha</taxon>
        <taxon>Ascaridoidea</taxon>
        <taxon>Toxocaridae</taxon>
        <taxon>Toxocara</taxon>
    </lineage>
</organism>
<protein>
    <submittedName>
        <fullName evidence="2">Uncharacterized protein</fullName>
    </submittedName>
</protein>
<dbReference type="Proteomes" id="UP000031036">
    <property type="component" value="Unassembled WGS sequence"/>
</dbReference>
<dbReference type="AlphaFoldDB" id="A0A0B2VAX1"/>
<feature type="region of interest" description="Disordered" evidence="1">
    <location>
        <begin position="54"/>
        <end position="80"/>
    </location>
</feature>
<keyword evidence="3" id="KW-1185">Reference proteome</keyword>
<sequence length="120" mass="13455">MSRMGRHRSQHSVDIDAFDPKQPPPSRKLSADAITRKASFANAKMVIVVRGAMSRMGRHRSQHSVDIDAFDPKQPPPSRKLSADAITRKASFANAKMVSETFLNMPFDFEWKPSDSEVTL</sequence>
<feature type="compositionally biased region" description="Basic residues" evidence="1">
    <location>
        <begin position="1"/>
        <end position="10"/>
    </location>
</feature>
<accession>A0A0B2VAX1</accession>
<evidence type="ECO:0000256" key="1">
    <source>
        <dbReference type="SAM" id="MobiDB-lite"/>
    </source>
</evidence>
<evidence type="ECO:0000313" key="2">
    <source>
        <dbReference type="EMBL" id="KHN78130.1"/>
    </source>
</evidence>
<reference evidence="2 3" key="1">
    <citation type="submission" date="2014-11" db="EMBL/GenBank/DDBJ databases">
        <title>Genetic blueprint of the zoonotic pathogen Toxocara canis.</title>
        <authorList>
            <person name="Zhu X.-Q."/>
            <person name="Korhonen P.K."/>
            <person name="Cai H."/>
            <person name="Young N.D."/>
            <person name="Nejsum P."/>
            <person name="von Samson-Himmelstjerna G."/>
            <person name="Boag P.R."/>
            <person name="Tan P."/>
            <person name="Li Q."/>
            <person name="Min J."/>
            <person name="Yang Y."/>
            <person name="Wang X."/>
            <person name="Fang X."/>
            <person name="Hall R.S."/>
            <person name="Hofmann A."/>
            <person name="Sternberg P.W."/>
            <person name="Jex A.R."/>
            <person name="Gasser R.B."/>
        </authorList>
    </citation>
    <scope>NUCLEOTIDE SEQUENCE [LARGE SCALE GENOMIC DNA]</scope>
    <source>
        <strain evidence="2">PN_DK_2014</strain>
    </source>
</reference>
<feature type="region of interest" description="Disordered" evidence="1">
    <location>
        <begin position="1"/>
        <end position="30"/>
    </location>
</feature>
<proteinExistence type="predicted"/>
<dbReference type="OrthoDB" id="10474121at2759"/>
<dbReference type="EMBL" id="JPKZ01002161">
    <property type="protein sequence ID" value="KHN78130.1"/>
    <property type="molecule type" value="Genomic_DNA"/>
</dbReference>
<comment type="caution">
    <text evidence="2">The sequence shown here is derived from an EMBL/GenBank/DDBJ whole genome shotgun (WGS) entry which is preliminary data.</text>
</comment>